<dbReference type="PANTHER" id="PTHR12322">
    <property type="entry name" value="DOUBLESEX AND MAB-3 RELATED TRANSCRIPTION FACTOR DMRT"/>
    <property type="match status" value="1"/>
</dbReference>
<evidence type="ECO:0000256" key="1">
    <source>
        <dbReference type="ARBA" id="ARBA00022723"/>
    </source>
</evidence>
<keyword evidence="3 5" id="KW-0238">DNA-binding</keyword>
<evidence type="ECO:0000313" key="8">
    <source>
        <dbReference type="WBParaSite" id="sdigi.contig329.g7481.t1"/>
    </source>
</evidence>
<dbReference type="PROSITE" id="PS50809">
    <property type="entry name" value="DM_2"/>
    <property type="match status" value="1"/>
</dbReference>
<sequence length="431" mass="49262">MPSRTLFCRKCEGHGRQVVLKGHAGQCPYNNCHCKTCSNVMSMRASAIIRRYRSRVSDCSLVLKPVHFRNGNTRLRVFPRFIDDNECVSIPTNCGTGDLGSNSPSYVCKLNSAIYPSPNDSELEKWQQSARKDTQCNTDRTKLNNEISRIIQEKEDETSRSTISEACSTTLPITQQHDEISFSRDNFANHRIPGRHSISKEQLYNSELFDNNCQIGGVNSDLLLNQFENCYTPEFVTMFLNQCANTYPMAQLINQYTLWPNYIHCNNQYSKIYASNNFDQLFGQYIASYPRFPIEYHWDTERAPCCISQQSRIHSEITDEQVSKLLNGCKQVSDHPKINDEKLRSDGADDDHCATADFNFDSIYSGQLKTTEESISSLPSIENEQLLAEIKPRTLQLTAEGMLRLRSTRYRQFLADVCSLEARLFSDTSKT</sequence>
<keyword evidence="7" id="KW-1185">Reference proteome</keyword>
<name>A0A915PX67_9BILA</name>
<dbReference type="InterPro" id="IPR036407">
    <property type="entry name" value="DM_DNA-bd_sf"/>
</dbReference>
<organism evidence="7 8">
    <name type="scientific">Setaria digitata</name>
    <dbReference type="NCBI Taxonomy" id="48799"/>
    <lineage>
        <taxon>Eukaryota</taxon>
        <taxon>Metazoa</taxon>
        <taxon>Ecdysozoa</taxon>
        <taxon>Nematoda</taxon>
        <taxon>Chromadorea</taxon>
        <taxon>Rhabditida</taxon>
        <taxon>Spirurina</taxon>
        <taxon>Spiruromorpha</taxon>
        <taxon>Filarioidea</taxon>
        <taxon>Setariidae</taxon>
        <taxon>Setaria</taxon>
    </lineage>
</organism>
<dbReference type="PROSITE" id="PS40000">
    <property type="entry name" value="DM_1"/>
    <property type="match status" value="1"/>
</dbReference>
<keyword evidence="1 5" id="KW-0479">Metal-binding</keyword>
<evidence type="ECO:0000259" key="6">
    <source>
        <dbReference type="PROSITE" id="PS50809"/>
    </source>
</evidence>
<dbReference type="Proteomes" id="UP000887581">
    <property type="component" value="Unplaced"/>
</dbReference>
<reference evidence="8" key="1">
    <citation type="submission" date="2022-11" db="UniProtKB">
        <authorList>
            <consortium name="WormBaseParasite"/>
        </authorList>
    </citation>
    <scope>IDENTIFICATION</scope>
</reference>
<dbReference type="InterPro" id="IPR001275">
    <property type="entry name" value="DM_DNA-bd"/>
</dbReference>
<dbReference type="AlphaFoldDB" id="A0A915PX67"/>
<evidence type="ECO:0000256" key="3">
    <source>
        <dbReference type="ARBA" id="ARBA00023125"/>
    </source>
</evidence>
<dbReference type="PANTHER" id="PTHR12322:SF53">
    <property type="entry name" value="DOUBLESEX-MAB RELATED 11E"/>
    <property type="match status" value="1"/>
</dbReference>
<dbReference type="GO" id="GO:0000981">
    <property type="term" value="F:DNA-binding transcription factor activity, RNA polymerase II-specific"/>
    <property type="evidence" value="ECO:0007669"/>
    <property type="project" value="TreeGrafter"/>
</dbReference>
<feature type="domain" description="DM" evidence="6">
    <location>
        <begin position="8"/>
        <end position="51"/>
    </location>
</feature>
<feature type="DNA-binding region" description="DM" evidence="5">
    <location>
        <begin position="8"/>
        <end position="51"/>
    </location>
</feature>
<protein>
    <submittedName>
        <fullName evidence="8">DM domain-containing protein</fullName>
    </submittedName>
</protein>
<dbReference type="Pfam" id="PF00751">
    <property type="entry name" value="DM"/>
    <property type="match status" value="1"/>
</dbReference>
<keyword evidence="2 5" id="KW-0862">Zinc</keyword>
<dbReference type="GO" id="GO:0000978">
    <property type="term" value="F:RNA polymerase II cis-regulatory region sequence-specific DNA binding"/>
    <property type="evidence" value="ECO:0007669"/>
    <property type="project" value="TreeGrafter"/>
</dbReference>
<dbReference type="SUPFAM" id="SSF82927">
    <property type="entry name" value="Cysteine-rich DNA binding domain, (DM domain)"/>
    <property type="match status" value="1"/>
</dbReference>
<dbReference type="InterPro" id="IPR026607">
    <property type="entry name" value="DMRT"/>
</dbReference>
<dbReference type="WBParaSite" id="sdigi.contig329.g7481.t1">
    <property type="protein sequence ID" value="sdigi.contig329.g7481.t1"/>
    <property type="gene ID" value="sdigi.contig329.g7481"/>
</dbReference>
<comment type="subcellular location">
    <subcellularLocation>
        <location evidence="5">Nucleus</location>
    </subcellularLocation>
</comment>
<evidence type="ECO:0000256" key="2">
    <source>
        <dbReference type="ARBA" id="ARBA00022833"/>
    </source>
</evidence>
<accession>A0A915PX67</accession>
<dbReference type="GO" id="GO:0005634">
    <property type="term" value="C:nucleus"/>
    <property type="evidence" value="ECO:0007669"/>
    <property type="project" value="UniProtKB-SubCell"/>
</dbReference>
<dbReference type="SMART" id="SM00301">
    <property type="entry name" value="DM"/>
    <property type="match status" value="1"/>
</dbReference>
<keyword evidence="4 5" id="KW-0539">Nucleus</keyword>
<proteinExistence type="predicted"/>
<evidence type="ECO:0000313" key="7">
    <source>
        <dbReference type="Proteomes" id="UP000887581"/>
    </source>
</evidence>
<dbReference type="GO" id="GO:0046872">
    <property type="term" value="F:metal ion binding"/>
    <property type="evidence" value="ECO:0007669"/>
    <property type="project" value="UniProtKB-KW"/>
</dbReference>
<evidence type="ECO:0000256" key="4">
    <source>
        <dbReference type="ARBA" id="ARBA00023242"/>
    </source>
</evidence>
<dbReference type="GO" id="GO:0007548">
    <property type="term" value="P:sex differentiation"/>
    <property type="evidence" value="ECO:0007669"/>
    <property type="project" value="TreeGrafter"/>
</dbReference>
<evidence type="ECO:0000256" key="5">
    <source>
        <dbReference type="PROSITE-ProRule" id="PRU00070"/>
    </source>
</evidence>
<dbReference type="Gene3D" id="4.10.1040.10">
    <property type="entry name" value="DM DNA-binding domain"/>
    <property type="match status" value="1"/>
</dbReference>